<keyword evidence="7" id="KW-0067">ATP-binding</keyword>
<evidence type="ECO:0000256" key="4">
    <source>
        <dbReference type="ARBA" id="ARBA00012895"/>
    </source>
</evidence>
<dbReference type="PRINTS" id="PR00418">
    <property type="entry name" value="TPI2FAMILY"/>
</dbReference>
<dbReference type="InterPro" id="IPR013759">
    <property type="entry name" value="Topo_IIA_B_C"/>
</dbReference>
<dbReference type="GO" id="GO:0046872">
    <property type="term" value="F:metal ion binding"/>
    <property type="evidence" value="ECO:0007669"/>
    <property type="project" value="UniProtKB-KW"/>
</dbReference>
<dbReference type="NCBIfam" id="NF011501">
    <property type="entry name" value="PRK14939.1"/>
    <property type="match status" value="1"/>
</dbReference>
<reference evidence="13 14" key="1">
    <citation type="journal article" date="2016" name="Nat. Commun.">
        <title>Thousands of microbial genomes shed light on interconnected biogeochemical processes in an aquifer system.</title>
        <authorList>
            <person name="Anantharaman K."/>
            <person name="Brown C.T."/>
            <person name="Hug L.A."/>
            <person name="Sharon I."/>
            <person name="Castelle C.J."/>
            <person name="Probst A.J."/>
            <person name="Thomas B.C."/>
            <person name="Singh A."/>
            <person name="Wilkins M.J."/>
            <person name="Karaoz U."/>
            <person name="Brodie E.L."/>
            <person name="Williams K.H."/>
            <person name="Hubbard S.S."/>
            <person name="Banfield J.F."/>
        </authorList>
    </citation>
    <scope>NUCLEOTIDE SEQUENCE [LARGE SCALE GENOMIC DNA]</scope>
</reference>
<dbReference type="SUPFAM" id="SSF56719">
    <property type="entry name" value="Type II DNA topoisomerase"/>
    <property type="match status" value="1"/>
</dbReference>
<dbReference type="InterPro" id="IPR020568">
    <property type="entry name" value="Ribosomal_Su5_D2-typ_SF"/>
</dbReference>
<dbReference type="InterPro" id="IPR013760">
    <property type="entry name" value="Topo_IIA-like_dom_sf"/>
</dbReference>
<dbReference type="PANTHER" id="PTHR45866">
    <property type="entry name" value="DNA GYRASE/TOPOISOMERASE SUBUNIT B"/>
    <property type="match status" value="1"/>
</dbReference>
<keyword evidence="10" id="KW-0238">DNA-binding</keyword>
<keyword evidence="11 13" id="KW-0413">Isomerase</keyword>
<dbReference type="InterPro" id="IPR018522">
    <property type="entry name" value="TopoIIA_CS"/>
</dbReference>
<dbReference type="Pfam" id="PF01751">
    <property type="entry name" value="Toprim"/>
    <property type="match status" value="1"/>
</dbReference>
<evidence type="ECO:0000313" key="14">
    <source>
        <dbReference type="Proteomes" id="UP000176450"/>
    </source>
</evidence>
<dbReference type="InterPro" id="IPR006171">
    <property type="entry name" value="TOPRIM_dom"/>
</dbReference>
<organism evidence="13 14">
    <name type="scientific">Candidatus Gottesmanbacteria bacterium RIFCSPLOWO2_01_FULL_46_9</name>
    <dbReference type="NCBI Taxonomy" id="1798394"/>
    <lineage>
        <taxon>Bacteria</taxon>
        <taxon>Candidatus Gottesmaniibacteriota</taxon>
    </lineage>
</organism>
<dbReference type="EC" id="5.6.2.2" evidence="4"/>
<dbReference type="NCBIfam" id="NF004189">
    <property type="entry name" value="PRK05644.1"/>
    <property type="match status" value="1"/>
</dbReference>
<comment type="cofactor">
    <cofactor evidence="2">
        <name>Mg(2+)</name>
        <dbReference type="ChEBI" id="CHEBI:18420"/>
    </cofactor>
</comment>
<dbReference type="InterPro" id="IPR014721">
    <property type="entry name" value="Ribsml_uS5_D2-typ_fold_subgr"/>
</dbReference>
<accession>A0A1F6B122</accession>
<evidence type="ECO:0000256" key="1">
    <source>
        <dbReference type="ARBA" id="ARBA00000185"/>
    </source>
</evidence>
<dbReference type="InterPro" id="IPR000565">
    <property type="entry name" value="Topo_IIA_B"/>
</dbReference>
<dbReference type="PRINTS" id="PR01159">
    <property type="entry name" value="DNAGYRASEB"/>
</dbReference>
<dbReference type="EMBL" id="MFJX01000028">
    <property type="protein sequence ID" value="OGG30625.1"/>
    <property type="molecule type" value="Genomic_DNA"/>
</dbReference>
<dbReference type="GO" id="GO:0003677">
    <property type="term" value="F:DNA binding"/>
    <property type="evidence" value="ECO:0007669"/>
    <property type="project" value="UniProtKB-KW"/>
</dbReference>
<evidence type="ECO:0000256" key="10">
    <source>
        <dbReference type="ARBA" id="ARBA00023125"/>
    </source>
</evidence>
<comment type="catalytic activity">
    <reaction evidence="1">
        <text>ATP-dependent breakage, passage and rejoining of double-stranded DNA.</text>
        <dbReference type="EC" id="5.6.2.2"/>
    </reaction>
</comment>
<feature type="domain" description="Toprim" evidence="12">
    <location>
        <begin position="423"/>
        <end position="537"/>
    </location>
</feature>
<dbReference type="FunFam" id="3.30.230.10:FF:000005">
    <property type="entry name" value="DNA gyrase subunit B"/>
    <property type="match status" value="1"/>
</dbReference>
<evidence type="ECO:0000256" key="2">
    <source>
        <dbReference type="ARBA" id="ARBA00001946"/>
    </source>
</evidence>
<dbReference type="CDD" id="cd00822">
    <property type="entry name" value="TopoII_Trans_DNA_gyrase"/>
    <property type="match status" value="1"/>
</dbReference>
<keyword evidence="5" id="KW-0479">Metal-binding</keyword>
<sequence>MAKTSNSYSAEQIVVLEGLEPVRKRPAMYIGTTSLAGVQHCLNEIIDNSIDEALGGFANNVWVTLHKDDSATVKDDGRGIPVDKVPKYNVPAMELVLTKLHAGGKFEGKAYKVSGGLHGVGASVVNALSSALSVEVHRDGGIFEQSHKRGVPQGPVKKTGKADDTCTTITFLPDTEIFKDGIALDFNTVKRQVRDRAYLIAKLAFHLTDERTGEMAHYYFEGGIASLVKALNRNKVVLHDPISIRKVSDDGGIDIEVAIQYNDGFSETVESYVNVINTVEGGTHLTGFRMALTRAINDYAKKIGANKNGEDSITGDDTREGLTAVVYAKMPSQNLQFEGQTKGKLGNAEVQPFVQSVVKDGLSTFFEENPADARKILEKVYLAAKARLAAKAAKDAIIRKGALEGASLPGKLADCQEKDPSVSELFIVEGDSAGGSAKQGRDRKFQAILPLKGKILNTERARLDKIVEFEELKALIIALGMGIAETLNADKLRYHRIVIMTDADVDGEHILTLLLTFFFRHLPYIVEHGHLYIAQPPLFKISIGKQSFYAYSDEERDAVLTDHAKEVKSPPNIQRYKGLGEMNPEQLWETTMNPVNRVMRQVMIADAAAADQVFSMLMGDEVPPRKRFIQTHAKSATLDI</sequence>
<dbReference type="PANTHER" id="PTHR45866:SF1">
    <property type="entry name" value="DNA GYRASE SUBUNIT B, MITOCHONDRIAL"/>
    <property type="match status" value="1"/>
</dbReference>
<dbReference type="CDD" id="cd16928">
    <property type="entry name" value="HATPase_GyrB-like"/>
    <property type="match status" value="1"/>
</dbReference>
<dbReference type="SUPFAM" id="SSF54211">
    <property type="entry name" value="Ribosomal protein S5 domain 2-like"/>
    <property type="match status" value="1"/>
</dbReference>
<keyword evidence="6" id="KW-0547">Nucleotide-binding</keyword>
<dbReference type="Pfam" id="PF00986">
    <property type="entry name" value="DNA_gyraseB_C"/>
    <property type="match status" value="1"/>
</dbReference>
<dbReference type="InterPro" id="IPR013506">
    <property type="entry name" value="Topo_IIA_bsu_dom2"/>
</dbReference>
<dbReference type="Pfam" id="PF02518">
    <property type="entry name" value="HATPase_c"/>
    <property type="match status" value="1"/>
</dbReference>
<dbReference type="Gene3D" id="3.30.230.10">
    <property type="match status" value="1"/>
</dbReference>
<evidence type="ECO:0000256" key="9">
    <source>
        <dbReference type="ARBA" id="ARBA00023029"/>
    </source>
</evidence>
<proteinExistence type="inferred from homology"/>
<dbReference type="Gene3D" id="3.30.565.10">
    <property type="entry name" value="Histidine kinase-like ATPase, C-terminal domain"/>
    <property type="match status" value="1"/>
</dbReference>
<evidence type="ECO:0000256" key="5">
    <source>
        <dbReference type="ARBA" id="ARBA00022723"/>
    </source>
</evidence>
<protein>
    <recommendedName>
        <fullName evidence="4">DNA topoisomerase (ATP-hydrolyzing)</fullName>
        <ecNumber evidence="4">5.6.2.2</ecNumber>
    </recommendedName>
</protein>
<dbReference type="InterPro" id="IPR034160">
    <property type="entry name" value="TOPRIM_GyrB"/>
</dbReference>
<dbReference type="SMART" id="SM00433">
    <property type="entry name" value="TOP2c"/>
    <property type="match status" value="1"/>
</dbReference>
<dbReference type="GO" id="GO:0034335">
    <property type="term" value="F:DNA negative supercoiling activity"/>
    <property type="evidence" value="ECO:0007669"/>
    <property type="project" value="UniProtKB-ARBA"/>
</dbReference>
<evidence type="ECO:0000256" key="3">
    <source>
        <dbReference type="ARBA" id="ARBA00010708"/>
    </source>
</evidence>
<dbReference type="GO" id="GO:0005524">
    <property type="term" value="F:ATP binding"/>
    <property type="evidence" value="ECO:0007669"/>
    <property type="project" value="UniProtKB-KW"/>
</dbReference>
<evidence type="ECO:0000259" key="12">
    <source>
        <dbReference type="PROSITE" id="PS50880"/>
    </source>
</evidence>
<comment type="caution">
    <text evidence="13">The sequence shown here is derived from an EMBL/GenBank/DDBJ whole genome shotgun (WGS) entry which is preliminary data.</text>
</comment>
<name>A0A1F6B122_9BACT</name>
<dbReference type="PROSITE" id="PS50880">
    <property type="entry name" value="TOPRIM"/>
    <property type="match status" value="1"/>
</dbReference>
<dbReference type="GO" id="GO:0006265">
    <property type="term" value="P:DNA topological change"/>
    <property type="evidence" value="ECO:0007669"/>
    <property type="project" value="InterPro"/>
</dbReference>
<dbReference type="Gene3D" id="3.40.50.670">
    <property type="match status" value="1"/>
</dbReference>
<keyword evidence="9" id="KW-0799">Topoisomerase</keyword>
<dbReference type="FunFam" id="3.40.50.670:FF:000002">
    <property type="entry name" value="DNA gyrase subunit B"/>
    <property type="match status" value="1"/>
</dbReference>
<evidence type="ECO:0000256" key="7">
    <source>
        <dbReference type="ARBA" id="ARBA00022840"/>
    </source>
</evidence>
<evidence type="ECO:0000256" key="6">
    <source>
        <dbReference type="ARBA" id="ARBA00022741"/>
    </source>
</evidence>
<dbReference type="FunFam" id="3.30.565.10:FF:000002">
    <property type="entry name" value="DNA gyrase subunit B"/>
    <property type="match status" value="1"/>
</dbReference>
<evidence type="ECO:0000256" key="11">
    <source>
        <dbReference type="ARBA" id="ARBA00023235"/>
    </source>
</evidence>
<keyword evidence="8" id="KW-0460">Magnesium</keyword>
<dbReference type="InterPro" id="IPR001241">
    <property type="entry name" value="Topo_IIA"/>
</dbReference>
<evidence type="ECO:0000256" key="8">
    <source>
        <dbReference type="ARBA" id="ARBA00022842"/>
    </source>
</evidence>
<dbReference type="SUPFAM" id="SSF55874">
    <property type="entry name" value="ATPase domain of HSP90 chaperone/DNA topoisomerase II/histidine kinase"/>
    <property type="match status" value="1"/>
</dbReference>
<dbReference type="AlphaFoldDB" id="A0A1F6B122"/>
<gene>
    <name evidence="13" type="ORF">A3A63_02770</name>
</gene>
<dbReference type="SMART" id="SM00387">
    <property type="entry name" value="HATPase_c"/>
    <property type="match status" value="1"/>
</dbReference>
<dbReference type="Pfam" id="PF00204">
    <property type="entry name" value="DNA_gyraseB"/>
    <property type="match status" value="1"/>
</dbReference>
<comment type="similarity">
    <text evidence="3">Belongs to the type II topoisomerase GyrB family.</text>
</comment>
<dbReference type="Proteomes" id="UP000176450">
    <property type="component" value="Unassembled WGS sequence"/>
</dbReference>
<dbReference type="InterPro" id="IPR036890">
    <property type="entry name" value="HATPase_C_sf"/>
</dbReference>
<dbReference type="PROSITE" id="PS00177">
    <property type="entry name" value="TOPOISOMERASE_II"/>
    <property type="match status" value="1"/>
</dbReference>
<dbReference type="InterPro" id="IPR002288">
    <property type="entry name" value="DNA_gyrase_B_C"/>
</dbReference>
<dbReference type="CDD" id="cd03366">
    <property type="entry name" value="TOPRIM_TopoIIA_GyrB"/>
    <property type="match status" value="1"/>
</dbReference>
<dbReference type="InterPro" id="IPR003594">
    <property type="entry name" value="HATPase_dom"/>
</dbReference>
<evidence type="ECO:0000313" key="13">
    <source>
        <dbReference type="EMBL" id="OGG30625.1"/>
    </source>
</evidence>